<gene>
    <name evidence="2" type="ORF">BGZ80_007940</name>
</gene>
<keyword evidence="1" id="KW-1133">Transmembrane helix</keyword>
<keyword evidence="1" id="KW-0472">Membrane</keyword>
<evidence type="ECO:0000313" key="2">
    <source>
        <dbReference type="EMBL" id="KAF9994033.1"/>
    </source>
</evidence>
<name>A0A9P6ME03_9FUNG</name>
<reference evidence="2" key="1">
    <citation type="journal article" date="2020" name="Fungal Divers.">
        <title>Resolving the Mortierellaceae phylogeny through synthesis of multi-gene phylogenetics and phylogenomics.</title>
        <authorList>
            <person name="Vandepol N."/>
            <person name="Liber J."/>
            <person name="Desiro A."/>
            <person name="Na H."/>
            <person name="Kennedy M."/>
            <person name="Barry K."/>
            <person name="Grigoriev I.V."/>
            <person name="Miller A.N."/>
            <person name="O'Donnell K."/>
            <person name="Stajich J.E."/>
            <person name="Bonito G."/>
        </authorList>
    </citation>
    <scope>NUCLEOTIDE SEQUENCE</scope>
    <source>
        <strain evidence="2">NRRL 2769</strain>
    </source>
</reference>
<dbReference type="EMBL" id="JAAAID010004173">
    <property type="protein sequence ID" value="KAF9994033.1"/>
    <property type="molecule type" value="Genomic_DNA"/>
</dbReference>
<proteinExistence type="predicted"/>
<protein>
    <submittedName>
        <fullName evidence="2">Uncharacterized protein</fullName>
    </submittedName>
</protein>
<comment type="caution">
    <text evidence="2">The sequence shown here is derived from an EMBL/GenBank/DDBJ whole genome shotgun (WGS) entry which is preliminary data.</text>
</comment>
<accession>A0A9P6ME03</accession>
<organism evidence="2 3">
    <name type="scientific">Entomortierella chlamydospora</name>
    <dbReference type="NCBI Taxonomy" id="101097"/>
    <lineage>
        <taxon>Eukaryota</taxon>
        <taxon>Fungi</taxon>
        <taxon>Fungi incertae sedis</taxon>
        <taxon>Mucoromycota</taxon>
        <taxon>Mortierellomycotina</taxon>
        <taxon>Mortierellomycetes</taxon>
        <taxon>Mortierellales</taxon>
        <taxon>Mortierellaceae</taxon>
        <taxon>Entomortierella</taxon>
    </lineage>
</organism>
<sequence length="87" mass="9467">MVYKWLVVVVVIGIEQNGLVVDVVVVAIAYRVRRSVEDEFPGRLAPAGACERLFRALLTSRLPTDPLFVAALTASSTPWTSGSRPLV</sequence>
<feature type="non-terminal residue" evidence="2">
    <location>
        <position position="87"/>
    </location>
</feature>
<dbReference type="Proteomes" id="UP000703661">
    <property type="component" value="Unassembled WGS sequence"/>
</dbReference>
<evidence type="ECO:0000313" key="3">
    <source>
        <dbReference type="Proteomes" id="UP000703661"/>
    </source>
</evidence>
<keyword evidence="3" id="KW-1185">Reference proteome</keyword>
<keyword evidence="1" id="KW-0812">Transmembrane</keyword>
<dbReference type="AlphaFoldDB" id="A0A9P6ME03"/>
<feature type="transmembrane region" description="Helical" evidence="1">
    <location>
        <begin position="6"/>
        <end position="30"/>
    </location>
</feature>
<evidence type="ECO:0000256" key="1">
    <source>
        <dbReference type="SAM" id="Phobius"/>
    </source>
</evidence>